<organism evidence="1 2">
    <name type="scientific">Gigaspora margarita</name>
    <dbReference type="NCBI Taxonomy" id="4874"/>
    <lineage>
        <taxon>Eukaryota</taxon>
        <taxon>Fungi</taxon>
        <taxon>Fungi incertae sedis</taxon>
        <taxon>Mucoromycota</taxon>
        <taxon>Glomeromycotina</taxon>
        <taxon>Glomeromycetes</taxon>
        <taxon>Diversisporales</taxon>
        <taxon>Gigasporaceae</taxon>
        <taxon>Gigaspora</taxon>
    </lineage>
</organism>
<accession>A0A8H4AJZ0</accession>
<dbReference type="AlphaFoldDB" id="A0A8H4AJZ0"/>
<sequence length="117" mass="11953">MHLSSDSSLLGFFGFFAEPLSNFNVIFEDGTVVNVEAVAIVDDVDGTIVDVEAVAAIDNVGSTFDIEAAAAVIDSIDNIGSFAGVVVSDIIGIFDFADVAGFDDVGVGAFDDVGVAI</sequence>
<comment type="caution">
    <text evidence="1">The sequence shown here is derived from an EMBL/GenBank/DDBJ whole genome shotgun (WGS) entry which is preliminary data.</text>
</comment>
<dbReference type="Proteomes" id="UP000439903">
    <property type="component" value="Unassembled WGS sequence"/>
</dbReference>
<evidence type="ECO:0000313" key="1">
    <source>
        <dbReference type="EMBL" id="KAF0504381.1"/>
    </source>
</evidence>
<gene>
    <name evidence="1" type="ORF">F8M41_019533</name>
</gene>
<evidence type="ECO:0000313" key="2">
    <source>
        <dbReference type="Proteomes" id="UP000439903"/>
    </source>
</evidence>
<proteinExistence type="predicted"/>
<reference evidence="1 2" key="1">
    <citation type="journal article" date="2019" name="Environ. Microbiol.">
        <title>At the nexus of three kingdoms: the genome of the mycorrhizal fungus Gigaspora margarita provides insights into plant, endobacterial and fungal interactions.</title>
        <authorList>
            <person name="Venice F."/>
            <person name="Ghignone S."/>
            <person name="Salvioli di Fossalunga A."/>
            <person name="Amselem J."/>
            <person name="Novero M."/>
            <person name="Xianan X."/>
            <person name="Sedzielewska Toro K."/>
            <person name="Morin E."/>
            <person name="Lipzen A."/>
            <person name="Grigoriev I.V."/>
            <person name="Henrissat B."/>
            <person name="Martin F.M."/>
            <person name="Bonfante P."/>
        </authorList>
    </citation>
    <scope>NUCLEOTIDE SEQUENCE [LARGE SCALE GENOMIC DNA]</scope>
    <source>
        <strain evidence="1 2">BEG34</strain>
    </source>
</reference>
<protein>
    <submittedName>
        <fullName evidence="1">Uncharacterized protein</fullName>
    </submittedName>
</protein>
<keyword evidence="2" id="KW-1185">Reference proteome</keyword>
<name>A0A8H4AJZ0_GIGMA</name>
<dbReference type="EMBL" id="WTPW01000508">
    <property type="protein sequence ID" value="KAF0504381.1"/>
    <property type="molecule type" value="Genomic_DNA"/>
</dbReference>